<feature type="binding site" evidence="13">
    <location>
        <position position="254"/>
    </location>
    <ligand>
        <name>sn-glycerol 3-phosphate</name>
        <dbReference type="ChEBI" id="CHEBI:57597"/>
    </ligand>
</feature>
<keyword evidence="13" id="KW-0963">Cytoplasm</keyword>
<evidence type="ECO:0000256" key="4">
    <source>
        <dbReference type="ARBA" id="ARBA00023002"/>
    </source>
</evidence>
<dbReference type="EC" id="1.1.1.94" evidence="10 13"/>
<dbReference type="InterPro" id="IPR011128">
    <property type="entry name" value="G3P_DH_NAD-dep_N"/>
</dbReference>
<dbReference type="NCBIfam" id="NF000940">
    <property type="entry name" value="PRK00094.1-2"/>
    <property type="match status" value="1"/>
</dbReference>
<feature type="binding site" evidence="13">
    <location>
        <position position="134"/>
    </location>
    <ligand>
        <name>sn-glycerol 3-phosphate</name>
        <dbReference type="ChEBI" id="CHEBI:57597"/>
    </ligand>
</feature>
<dbReference type="PIRSF" id="PIRSF000114">
    <property type="entry name" value="Glycerol-3-P_dh"/>
    <property type="match status" value="1"/>
</dbReference>
<feature type="binding site" evidence="13">
    <location>
        <position position="279"/>
    </location>
    <ligand>
        <name>NADPH</name>
        <dbReference type="ChEBI" id="CHEBI:57783"/>
    </ligand>
</feature>
<dbReference type="Pfam" id="PF01210">
    <property type="entry name" value="NAD_Gly3P_dh_N"/>
    <property type="match status" value="1"/>
</dbReference>
<dbReference type="InterPro" id="IPR006109">
    <property type="entry name" value="G3P_DH_NAD-dep_C"/>
</dbReference>
<dbReference type="GO" id="GO:0051287">
    <property type="term" value="F:NAD binding"/>
    <property type="evidence" value="ECO:0007669"/>
    <property type="project" value="InterPro"/>
</dbReference>
<comment type="caution">
    <text evidence="13">Lacks conserved residue(s) required for the propagation of feature annotation.</text>
</comment>
<evidence type="ECO:0000313" key="15">
    <source>
        <dbReference type="EMBL" id="BCJ95074.1"/>
    </source>
</evidence>
<comment type="pathway">
    <text evidence="13">Membrane lipid metabolism; glycerophospholipid metabolism.</text>
</comment>
<feature type="binding site" evidence="13">
    <location>
        <position position="242"/>
    </location>
    <ligand>
        <name>sn-glycerol 3-phosphate</name>
        <dbReference type="ChEBI" id="CHEBI:57597"/>
    </ligand>
</feature>
<dbReference type="GO" id="GO:0006650">
    <property type="term" value="P:glycerophospholipid metabolic process"/>
    <property type="evidence" value="ECO:0007669"/>
    <property type="project" value="UniProtKB-UniRule"/>
</dbReference>
<keyword evidence="13" id="KW-0547">Nucleotide-binding</keyword>
<dbReference type="Proteomes" id="UP000515561">
    <property type="component" value="Chromosome"/>
</dbReference>
<feature type="binding site" evidence="13">
    <location>
        <position position="277"/>
    </location>
    <ligand>
        <name>NADPH</name>
        <dbReference type="ChEBI" id="CHEBI:57783"/>
    </ligand>
</feature>
<dbReference type="SUPFAM" id="SSF51735">
    <property type="entry name" value="NAD(P)-binding Rossmann-fold domains"/>
    <property type="match status" value="1"/>
</dbReference>
<feature type="active site" description="Proton acceptor" evidence="13">
    <location>
        <position position="189"/>
    </location>
</feature>
<reference evidence="15 16" key="1">
    <citation type="journal article" date="2016" name="Int. J. Syst. Evol. Microbiol.">
        <title>Descriptions of Anaerotaenia torta gen. nov., sp. nov. and Anaerocolumna cellulosilytica gen. nov., sp. nov. isolated from a methanogenic reactor of cattle waste.</title>
        <authorList>
            <person name="Uek A."/>
            <person name="Ohtaki Y."/>
            <person name="Kaku N."/>
            <person name="Ueki K."/>
        </authorList>
    </citation>
    <scope>NUCLEOTIDE SEQUENCE [LARGE SCALE GENOMIC DNA]</scope>
    <source>
        <strain evidence="15 16">SN021</strain>
    </source>
</reference>
<feature type="binding site" evidence="13">
    <location>
        <position position="189"/>
    </location>
    <ligand>
        <name>sn-glycerol 3-phosphate</name>
        <dbReference type="ChEBI" id="CHEBI:57597"/>
    </ligand>
</feature>
<comment type="subcellular location">
    <subcellularLocation>
        <location evidence="13">Cytoplasm</location>
    </subcellularLocation>
</comment>
<evidence type="ECO:0000256" key="9">
    <source>
        <dbReference type="ARBA" id="ARBA00052716"/>
    </source>
</evidence>
<feature type="binding site" evidence="13">
    <location>
        <position position="252"/>
    </location>
    <ligand>
        <name>sn-glycerol 3-phosphate</name>
        <dbReference type="ChEBI" id="CHEBI:57597"/>
    </ligand>
</feature>
<dbReference type="EMBL" id="AP023367">
    <property type="protein sequence ID" value="BCJ95074.1"/>
    <property type="molecule type" value="Genomic_DNA"/>
</dbReference>
<dbReference type="GO" id="GO:0008654">
    <property type="term" value="P:phospholipid biosynthetic process"/>
    <property type="evidence" value="ECO:0007669"/>
    <property type="project" value="UniProtKB-KW"/>
</dbReference>
<dbReference type="KEGG" id="acel:acsn021_26430"/>
<keyword evidence="16" id="KW-1185">Reference proteome</keyword>
<keyword evidence="5 13" id="KW-0520">NAD</keyword>
<evidence type="ECO:0000256" key="11">
    <source>
        <dbReference type="ARBA" id="ARBA00069372"/>
    </source>
</evidence>
<protein>
    <recommendedName>
        <fullName evidence="11 13">Glycerol-3-phosphate dehydrogenase [NAD(P)+]</fullName>
        <ecNumber evidence="10 13">1.1.1.94</ecNumber>
    </recommendedName>
    <alternativeName>
        <fullName evidence="13">NAD(P)(+)-dependent glycerol-3-phosphate dehydrogenase</fullName>
    </alternativeName>
    <alternativeName>
        <fullName evidence="12 13">NAD(P)H-dependent dihydroxyacetone-phosphate reductase</fullName>
    </alternativeName>
</protein>
<dbReference type="PANTHER" id="PTHR11728:SF1">
    <property type="entry name" value="GLYCEROL-3-PHOSPHATE DEHYDROGENASE [NAD(+)] 2, CHLOROPLASTIC"/>
    <property type="match status" value="1"/>
</dbReference>
<dbReference type="GO" id="GO:0047952">
    <property type="term" value="F:glycerol-3-phosphate dehydrogenase [NAD(P)+] activity"/>
    <property type="evidence" value="ECO:0007669"/>
    <property type="project" value="UniProtKB-UniRule"/>
</dbReference>
<accession>A0A6S6QWS6</accession>
<comment type="function">
    <text evidence="13">Catalyzes the reduction of the glycolytic intermediate dihydroxyacetone phosphate (DHAP) to sn-glycerol 3-phosphate (G3P), the key precursor for phospholipid synthesis.</text>
</comment>
<keyword evidence="8 13" id="KW-1208">Phospholipid metabolism</keyword>
<dbReference type="PROSITE" id="PS00957">
    <property type="entry name" value="NAD_G3PDH"/>
    <property type="match status" value="1"/>
</dbReference>
<evidence type="ECO:0000256" key="8">
    <source>
        <dbReference type="ARBA" id="ARBA00023264"/>
    </source>
</evidence>
<dbReference type="PANTHER" id="PTHR11728">
    <property type="entry name" value="GLYCEROL-3-PHOSPHATE DEHYDROGENASE"/>
    <property type="match status" value="1"/>
</dbReference>
<dbReference type="FunFam" id="1.10.1040.10:FF:000001">
    <property type="entry name" value="Glycerol-3-phosphate dehydrogenase [NAD(P)+]"/>
    <property type="match status" value="1"/>
</dbReference>
<dbReference type="GO" id="GO:0046167">
    <property type="term" value="P:glycerol-3-phosphate biosynthetic process"/>
    <property type="evidence" value="ECO:0007669"/>
    <property type="project" value="UniProtKB-UniRule"/>
</dbReference>
<evidence type="ECO:0000313" key="16">
    <source>
        <dbReference type="Proteomes" id="UP000515561"/>
    </source>
</evidence>
<comment type="catalytic activity">
    <reaction evidence="9">
        <text>sn-glycerol 3-phosphate + NADP(+) = dihydroxyacetone phosphate + NADPH + H(+)</text>
        <dbReference type="Rhea" id="RHEA:11096"/>
        <dbReference type="ChEBI" id="CHEBI:15378"/>
        <dbReference type="ChEBI" id="CHEBI:57597"/>
        <dbReference type="ChEBI" id="CHEBI:57642"/>
        <dbReference type="ChEBI" id="CHEBI:57783"/>
        <dbReference type="ChEBI" id="CHEBI:58349"/>
        <dbReference type="EC" id="1.1.1.94"/>
    </reaction>
    <physiologicalReaction direction="right-to-left" evidence="9">
        <dbReference type="Rhea" id="RHEA:11098"/>
    </physiologicalReaction>
</comment>
<dbReference type="InterPro" id="IPR036291">
    <property type="entry name" value="NAD(P)-bd_dom_sf"/>
</dbReference>
<feature type="binding site" evidence="13">
    <location>
        <position position="136"/>
    </location>
    <ligand>
        <name>sn-glycerol 3-phosphate</name>
        <dbReference type="ChEBI" id="CHEBI:57597"/>
    </ligand>
</feature>
<evidence type="ECO:0000256" key="14">
    <source>
        <dbReference type="RuleBase" id="RU000437"/>
    </source>
</evidence>
<evidence type="ECO:0000256" key="2">
    <source>
        <dbReference type="ARBA" id="ARBA00022516"/>
    </source>
</evidence>
<evidence type="ECO:0000256" key="12">
    <source>
        <dbReference type="ARBA" id="ARBA00080511"/>
    </source>
</evidence>
<evidence type="ECO:0000256" key="6">
    <source>
        <dbReference type="ARBA" id="ARBA00023098"/>
    </source>
</evidence>
<dbReference type="HAMAP" id="MF_00394">
    <property type="entry name" value="NAD_Glyc3P_dehydrog"/>
    <property type="match status" value="1"/>
</dbReference>
<dbReference type="Gene3D" id="1.10.1040.10">
    <property type="entry name" value="N-(1-d-carboxylethyl)-l-norvaline Dehydrogenase, domain 2"/>
    <property type="match status" value="1"/>
</dbReference>
<comment type="catalytic activity">
    <reaction evidence="13">
        <text>sn-glycerol 3-phosphate + NAD(+) = dihydroxyacetone phosphate + NADH + H(+)</text>
        <dbReference type="Rhea" id="RHEA:11092"/>
        <dbReference type="ChEBI" id="CHEBI:15378"/>
        <dbReference type="ChEBI" id="CHEBI:57540"/>
        <dbReference type="ChEBI" id="CHEBI:57597"/>
        <dbReference type="ChEBI" id="CHEBI:57642"/>
        <dbReference type="ChEBI" id="CHEBI:57945"/>
        <dbReference type="EC" id="1.1.1.94"/>
    </reaction>
</comment>
<dbReference type="NCBIfam" id="NF000942">
    <property type="entry name" value="PRK00094.1-4"/>
    <property type="match status" value="1"/>
</dbReference>
<feature type="binding site" evidence="13">
    <location>
        <position position="12"/>
    </location>
    <ligand>
        <name>NADPH</name>
        <dbReference type="ChEBI" id="CHEBI:57783"/>
    </ligand>
</feature>
<dbReference type="AlphaFoldDB" id="A0A6S6QWS6"/>
<dbReference type="RefSeq" id="WP_184095955.1">
    <property type="nucleotide sequence ID" value="NZ_AP023367.1"/>
</dbReference>
<keyword evidence="3 13" id="KW-0521">NADP</keyword>
<keyword evidence="7 13" id="KW-0594">Phospholipid biosynthesis</keyword>
<comment type="similarity">
    <text evidence="1 13 14">Belongs to the NAD-dependent glycerol-3-phosphate dehydrogenase family.</text>
</comment>
<dbReference type="GO" id="GO:0005829">
    <property type="term" value="C:cytosol"/>
    <property type="evidence" value="ECO:0007669"/>
    <property type="project" value="TreeGrafter"/>
</dbReference>
<dbReference type="Pfam" id="PF07479">
    <property type="entry name" value="NAD_Gly3P_dh_C"/>
    <property type="match status" value="1"/>
</dbReference>
<evidence type="ECO:0000256" key="3">
    <source>
        <dbReference type="ARBA" id="ARBA00022857"/>
    </source>
</evidence>
<feature type="binding site" evidence="13">
    <location>
        <position position="106"/>
    </location>
    <ligand>
        <name>sn-glycerol 3-phosphate</name>
        <dbReference type="ChEBI" id="CHEBI:57597"/>
    </ligand>
</feature>
<dbReference type="FunFam" id="3.40.50.720:FF:000019">
    <property type="entry name" value="Glycerol-3-phosphate dehydrogenase [NAD(P)+]"/>
    <property type="match status" value="1"/>
</dbReference>
<dbReference type="InterPro" id="IPR013328">
    <property type="entry name" value="6PGD_dom2"/>
</dbReference>
<feature type="binding site" evidence="13">
    <location>
        <position position="253"/>
    </location>
    <ligand>
        <name>sn-glycerol 3-phosphate</name>
        <dbReference type="ChEBI" id="CHEBI:57597"/>
    </ligand>
</feature>
<gene>
    <name evidence="13 15" type="primary">gpsA</name>
    <name evidence="15" type="ORF">acsn021_26430</name>
</gene>
<evidence type="ECO:0000256" key="13">
    <source>
        <dbReference type="HAMAP-Rule" id="MF_00394"/>
    </source>
</evidence>
<evidence type="ECO:0000256" key="1">
    <source>
        <dbReference type="ARBA" id="ARBA00011009"/>
    </source>
</evidence>
<keyword evidence="4 13" id="KW-0560">Oxidoreductase</keyword>
<evidence type="ECO:0000256" key="7">
    <source>
        <dbReference type="ARBA" id="ARBA00023209"/>
    </source>
</evidence>
<proteinExistence type="inferred from homology"/>
<dbReference type="InterPro" id="IPR006168">
    <property type="entry name" value="G3P_DH_NAD-dep"/>
</dbReference>
<dbReference type="GO" id="GO:0046168">
    <property type="term" value="P:glycerol-3-phosphate catabolic process"/>
    <property type="evidence" value="ECO:0007669"/>
    <property type="project" value="InterPro"/>
</dbReference>
<dbReference type="UniPathway" id="UPA00940"/>
<dbReference type="Gene3D" id="3.40.50.720">
    <property type="entry name" value="NAD(P)-binding Rossmann-like Domain"/>
    <property type="match status" value="1"/>
</dbReference>
<evidence type="ECO:0000256" key="5">
    <source>
        <dbReference type="ARBA" id="ARBA00023027"/>
    </source>
</evidence>
<sequence>MAKVSILGAGAWGTAIAILLGNNGHEVTLWSALESEVKLLNEERELKDKLPGAKLPESVAVCGELEEACRDKELLVFAVASPFVRNTAKIARPFIKENQIVVNVAKGIEESTLNTLTDILKEELNHADIAVLSGPSHAEEVSRGIPTTCVVGAETKASAYFIQDVFMSERFRVYTSPDVVGIELGGSIKNVIALAAGIADGLGFGDNTKAALMTRGIAEISRLGLAMGGKMETFAGLSGVGDLIVTCTSKHSRNRNAGFLIGQGYTMEKAMEEVNQVVEGVFSAKATLALAKKYNVEMPIVEQVNLVLFENKSAKEAVSDLLLRDKRREYSELTWLE</sequence>
<keyword evidence="2 13" id="KW-0444">Lipid biosynthesis</keyword>
<keyword evidence="6 13" id="KW-0443">Lipid metabolism</keyword>
<dbReference type="GO" id="GO:0005975">
    <property type="term" value="P:carbohydrate metabolic process"/>
    <property type="evidence" value="ECO:0007669"/>
    <property type="project" value="InterPro"/>
</dbReference>
<dbReference type="SUPFAM" id="SSF48179">
    <property type="entry name" value="6-phosphogluconate dehydrogenase C-terminal domain-like"/>
    <property type="match status" value="1"/>
</dbReference>
<name>A0A6S6QWS6_9FIRM</name>
<dbReference type="PRINTS" id="PR00077">
    <property type="entry name" value="GPDHDRGNASE"/>
</dbReference>
<evidence type="ECO:0000256" key="10">
    <source>
        <dbReference type="ARBA" id="ARBA00066687"/>
    </source>
</evidence>
<feature type="binding site" evidence="13">
    <location>
        <position position="106"/>
    </location>
    <ligand>
        <name>NADPH</name>
        <dbReference type="ChEBI" id="CHEBI:57783"/>
    </ligand>
</feature>
<dbReference type="InterPro" id="IPR008927">
    <property type="entry name" value="6-PGluconate_DH-like_C_sf"/>
</dbReference>
<organism evidence="15 16">
    <name type="scientific">Anaerocolumna cellulosilytica</name>
    <dbReference type="NCBI Taxonomy" id="433286"/>
    <lineage>
        <taxon>Bacteria</taxon>
        <taxon>Bacillati</taxon>
        <taxon>Bacillota</taxon>
        <taxon>Clostridia</taxon>
        <taxon>Lachnospirales</taxon>
        <taxon>Lachnospiraceae</taxon>
        <taxon>Anaerocolumna</taxon>
    </lineage>
</organism>
<feature type="binding site" evidence="13">
    <location>
        <position position="138"/>
    </location>
    <ligand>
        <name>NADPH</name>
        <dbReference type="ChEBI" id="CHEBI:57783"/>
    </ligand>
</feature>
<feature type="binding site" evidence="13">
    <location>
        <position position="253"/>
    </location>
    <ligand>
        <name>NADPH</name>
        <dbReference type="ChEBI" id="CHEBI:57783"/>
    </ligand>
</feature>